<dbReference type="AlphaFoldDB" id="A0A8H6XKH3"/>
<proteinExistence type="predicted"/>
<evidence type="ECO:0000256" key="1">
    <source>
        <dbReference type="SAM" id="Coils"/>
    </source>
</evidence>
<name>A0A8H6XKH3_9AGAR</name>
<feature type="coiled-coil region" evidence="1">
    <location>
        <begin position="34"/>
        <end position="68"/>
    </location>
</feature>
<keyword evidence="4" id="KW-1185">Reference proteome</keyword>
<dbReference type="Gene3D" id="3.80.10.10">
    <property type="entry name" value="Ribonuclease Inhibitor"/>
    <property type="match status" value="1"/>
</dbReference>
<dbReference type="InterPro" id="IPR032675">
    <property type="entry name" value="LRR_dom_sf"/>
</dbReference>
<evidence type="ECO:0000313" key="3">
    <source>
        <dbReference type="EMBL" id="KAF7341990.1"/>
    </source>
</evidence>
<dbReference type="Proteomes" id="UP000620124">
    <property type="component" value="Unassembled WGS sequence"/>
</dbReference>
<evidence type="ECO:0000256" key="2">
    <source>
        <dbReference type="SAM" id="MobiDB-lite"/>
    </source>
</evidence>
<gene>
    <name evidence="3" type="ORF">MVEN_01786000</name>
</gene>
<dbReference type="PANTHER" id="PTHR38926">
    <property type="entry name" value="F-BOX DOMAIN CONTAINING PROTEIN, EXPRESSED"/>
    <property type="match status" value="1"/>
</dbReference>
<evidence type="ECO:0000313" key="4">
    <source>
        <dbReference type="Proteomes" id="UP000620124"/>
    </source>
</evidence>
<reference evidence="3" key="1">
    <citation type="submission" date="2020-05" db="EMBL/GenBank/DDBJ databases">
        <title>Mycena genomes resolve the evolution of fungal bioluminescence.</title>
        <authorList>
            <person name="Tsai I.J."/>
        </authorList>
    </citation>
    <scope>NUCLEOTIDE SEQUENCE</scope>
    <source>
        <strain evidence="3">CCC161011</strain>
    </source>
</reference>
<protein>
    <recommendedName>
        <fullName evidence="5">F-box domain-containing protein</fullName>
    </recommendedName>
</protein>
<dbReference type="EMBL" id="JACAZI010000017">
    <property type="protein sequence ID" value="KAF7341990.1"/>
    <property type="molecule type" value="Genomic_DNA"/>
</dbReference>
<feature type="region of interest" description="Disordered" evidence="2">
    <location>
        <begin position="510"/>
        <end position="530"/>
    </location>
</feature>
<dbReference type="OrthoDB" id="421226at2759"/>
<dbReference type="SUPFAM" id="SSF52047">
    <property type="entry name" value="RNI-like"/>
    <property type="match status" value="1"/>
</dbReference>
<accession>A0A8H6XKH3</accession>
<keyword evidence="1" id="KW-0175">Coiled coil</keyword>
<dbReference type="InterPro" id="IPR006553">
    <property type="entry name" value="Leu-rich_rpt_Cys-con_subtyp"/>
</dbReference>
<organism evidence="3 4">
    <name type="scientific">Mycena venus</name>
    <dbReference type="NCBI Taxonomy" id="2733690"/>
    <lineage>
        <taxon>Eukaryota</taxon>
        <taxon>Fungi</taxon>
        <taxon>Dikarya</taxon>
        <taxon>Basidiomycota</taxon>
        <taxon>Agaricomycotina</taxon>
        <taxon>Agaricomycetes</taxon>
        <taxon>Agaricomycetidae</taxon>
        <taxon>Agaricales</taxon>
        <taxon>Marasmiineae</taxon>
        <taxon>Mycenaceae</taxon>
        <taxon>Mycena</taxon>
    </lineage>
</organism>
<sequence>MFSPFASRLGSNYCPTDDELPQIKGLLIEPCLKLKSLDDEIATMRKALEKLTEERDALRAYVDAHEALMSPIRRLPLDILEHIFVACLPTHRNCVMSAQEAPVILGRICSSWRAMSLSTPRLWSRLHIVEPTSPELSNSPSTSSSSRRLLQLEAKVTQRLEVINTWLRRSGQCPLTISLEGSSGARYPHFGAPVPPTKTDLFINTLLQFASRWQNIRLVAQPSALETLSRLSEDDVPLLKQLEIIHCFEDSQSANVARWSLSQSGVLHAPTLSTFLISGSHTKSTDLPLRWNQLTTLSLVPPWGGTLLTCQMVFDILSSLHTLEVQSVGAPIFTFGLLLSRLWLPELRDFTLRGQEDHRTASTVDTIVSSLAASPHLESISIDSDAFTKSSLMDFLRGLRPSVKHLHITEPVSMWQTYLTNPALDDDVLVALGTHCPTLQELVLLHCYNVSDEGLLYFIISRNPALKRIEVKFDREKLVDILPSLQSLVSDGLESSVTYKATLPPQFSPWQGLPDAPPQPQPGWTPWSAY</sequence>
<dbReference type="SMART" id="SM00367">
    <property type="entry name" value="LRR_CC"/>
    <property type="match status" value="1"/>
</dbReference>
<comment type="caution">
    <text evidence="3">The sequence shown here is derived from an EMBL/GenBank/DDBJ whole genome shotgun (WGS) entry which is preliminary data.</text>
</comment>
<evidence type="ECO:0008006" key="5">
    <source>
        <dbReference type="Google" id="ProtNLM"/>
    </source>
</evidence>
<dbReference type="PANTHER" id="PTHR38926:SF5">
    <property type="entry name" value="F-BOX AND LEUCINE-RICH REPEAT PROTEIN 6"/>
    <property type="match status" value="1"/>
</dbReference>